<proteinExistence type="predicted"/>
<keyword evidence="2" id="KW-1185">Reference proteome</keyword>
<sequence>MIIDTGRIRSYHASPECVAASLSPDNLQDMEMHVASGYVEMVIHGKPVGSVLATVDDYLMNLSIADTLCCENGERKEQKKGIDLNK</sequence>
<evidence type="ECO:0000313" key="2">
    <source>
        <dbReference type="Proteomes" id="UP001524383"/>
    </source>
</evidence>
<dbReference type="Proteomes" id="UP001524383">
    <property type="component" value="Unassembled WGS sequence"/>
</dbReference>
<protein>
    <recommendedName>
        <fullName evidence="3">Antitoxin</fullName>
    </recommendedName>
</protein>
<evidence type="ECO:0008006" key="3">
    <source>
        <dbReference type="Google" id="ProtNLM"/>
    </source>
</evidence>
<reference evidence="1 2" key="1">
    <citation type="submission" date="2019-08" db="EMBL/GenBank/DDBJ databases">
        <authorList>
            <person name="Chen S.-C."/>
            <person name="Lai M.-C."/>
            <person name="You Y.-T."/>
        </authorList>
    </citation>
    <scope>NUCLEOTIDE SEQUENCE [LARGE SCALE GENOMIC DNA]</scope>
    <source>
        <strain evidence="1 2">P2F9704a</strain>
    </source>
</reference>
<dbReference type="RefSeq" id="WP_255332462.1">
    <property type="nucleotide sequence ID" value="NZ_VOTZ01000010.1"/>
</dbReference>
<evidence type="ECO:0000313" key="1">
    <source>
        <dbReference type="EMBL" id="MCQ1538517.1"/>
    </source>
</evidence>
<dbReference type="NCBIfam" id="NF011470">
    <property type="entry name" value="PRK14887.1"/>
    <property type="match status" value="1"/>
</dbReference>
<accession>A0ABD4TJR6</accession>
<comment type="caution">
    <text evidence="1">The sequence shown here is derived from an EMBL/GenBank/DDBJ whole genome shotgun (WGS) entry which is preliminary data.</text>
</comment>
<dbReference type="EMBL" id="VOTZ01000010">
    <property type="protein sequence ID" value="MCQ1538517.1"/>
    <property type="molecule type" value="Genomic_DNA"/>
</dbReference>
<organism evidence="1 2">
    <name type="scientific">Methanocalculus taiwanensis</name>
    <dbReference type="NCBI Taxonomy" id="106207"/>
    <lineage>
        <taxon>Archaea</taxon>
        <taxon>Methanobacteriati</taxon>
        <taxon>Methanobacteriota</taxon>
        <taxon>Stenosarchaea group</taxon>
        <taxon>Methanomicrobia</taxon>
        <taxon>Methanomicrobiales</taxon>
        <taxon>Methanocalculaceae</taxon>
        <taxon>Methanocalculus</taxon>
    </lineage>
</organism>
<gene>
    <name evidence="1" type="ORF">FTO68_05895</name>
</gene>
<name>A0ABD4TJR6_9EURY</name>
<dbReference type="AlphaFoldDB" id="A0ABD4TJR6"/>